<evidence type="ECO:0000256" key="1">
    <source>
        <dbReference type="ARBA" id="ARBA00006272"/>
    </source>
</evidence>
<feature type="binding site" evidence="8">
    <location>
        <position position="325"/>
    </location>
    <ligand>
        <name>Zn(2+)</name>
        <dbReference type="ChEBI" id="CHEBI:29105"/>
        <label>2</label>
    </ligand>
</feature>
<evidence type="ECO:0000256" key="4">
    <source>
        <dbReference type="ARBA" id="ARBA00022723"/>
    </source>
</evidence>
<dbReference type="PANTHER" id="PTHR32481">
    <property type="entry name" value="AMINOPEPTIDASE"/>
    <property type="match status" value="1"/>
</dbReference>
<dbReference type="RefSeq" id="WP_057824633.1">
    <property type="nucleotide sequence ID" value="NZ_AZEA01000007.1"/>
</dbReference>
<dbReference type="PATRIC" id="fig|1423808.3.peg.2388"/>
<reference evidence="9 10" key="1">
    <citation type="journal article" date="2015" name="Genome Announc.">
        <title>Expanding the biotechnology potential of lactobacilli through comparative genomics of 213 strains and associated genera.</title>
        <authorList>
            <person name="Sun Z."/>
            <person name="Harris H.M."/>
            <person name="McCann A."/>
            <person name="Guo C."/>
            <person name="Argimon S."/>
            <person name="Zhang W."/>
            <person name="Yang X."/>
            <person name="Jeffery I.B."/>
            <person name="Cooney J.C."/>
            <person name="Kagawa T.F."/>
            <person name="Liu W."/>
            <person name="Song Y."/>
            <person name="Salvetti E."/>
            <person name="Wrobel A."/>
            <person name="Rasinkangas P."/>
            <person name="Parkhill J."/>
            <person name="Rea M.C."/>
            <person name="O'Sullivan O."/>
            <person name="Ritari J."/>
            <person name="Douillard F.P."/>
            <person name="Paul Ross R."/>
            <person name="Yang R."/>
            <person name="Briner A.E."/>
            <person name="Felis G.E."/>
            <person name="de Vos W.M."/>
            <person name="Barrangou R."/>
            <person name="Klaenhammer T.R."/>
            <person name="Caufield P.W."/>
            <person name="Cui Y."/>
            <person name="Zhang H."/>
            <person name="O'Toole P.W."/>
        </authorList>
    </citation>
    <scope>NUCLEOTIDE SEQUENCE [LARGE SCALE GENOMIC DNA]</scope>
    <source>
        <strain evidence="9 10">DSM 19904</strain>
    </source>
</reference>
<feature type="binding site" evidence="8">
    <location>
        <position position="184"/>
    </location>
    <ligand>
        <name>Zn(2+)</name>
        <dbReference type="ChEBI" id="CHEBI:29105"/>
        <label>1</label>
    </ligand>
</feature>
<dbReference type="SUPFAM" id="SSF101821">
    <property type="entry name" value="Aminopeptidase/glucanase lid domain"/>
    <property type="match status" value="1"/>
</dbReference>
<dbReference type="Pfam" id="PF05343">
    <property type="entry name" value="Peptidase_M42"/>
    <property type="match status" value="1"/>
</dbReference>
<dbReference type="Proteomes" id="UP000051581">
    <property type="component" value="Unassembled WGS sequence"/>
</dbReference>
<dbReference type="GO" id="GO:0006508">
    <property type="term" value="P:proteolysis"/>
    <property type="evidence" value="ECO:0007669"/>
    <property type="project" value="UniProtKB-KW"/>
</dbReference>
<comment type="cofactor">
    <cofactor evidence="8">
        <name>a divalent metal cation</name>
        <dbReference type="ChEBI" id="CHEBI:60240"/>
    </cofactor>
    <text evidence="8">Binds 2 divalent metal cations per subunit.</text>
</comment>
<evidence type="ECO:0000313" key="9">
    <source>
        <dbReference type="EMBL" id="KRK88655.1"/>
    </source>
</evidence>
<evidence type="ECO:0000256" key="7">
    <source>
        <dbReference type="PIRSR" id="PIRSR001123-1"/>
    </source>
</evidence>
<comment type="similarity">
    <text evidence="1 6">Belongs to the peptidase M42 family.</text>
</comment>
<dbReference type="EMBL" id="AZEA01000007">
    <property type="protein sequence ID" value="KRK88655.1"/>
    <property type="molecule type" value="Genomic_DNA"/>
</dbReference>
<dbReference type="InterPro" id="IPR023367">
    <property type="entry name" value="Peptidase_M42_dom2"/>
</dbReference>
<keyword evidence="4 8" id="KW-0479">Metal-binding</keyword>
<keyword evidence="5" id="KW-0378">Hydrolase</keyword>
<gene>
    <name evidence="9" type="ORF">FD17_GL002346</name>
</gene>
<organism evidence="9 10">
    <name type="scientific">Lentilactobacillus sunkii DSM 19904</name>
    <dbReference type="NCBI Taxonomy" id="1423808"/>
    <lineage>
        <taxon>Bacteria</taxon>
        <taxon>Bacillati</taxon>
        <taxon>Bacillota</taxon>
        <taxon>Bacilli</taxon>
        <taxon>Lactobacillales</taxon>
        <taxon>Lactobacillaceae</taxon>
        <taxon>Lentilactobacillus</taxon>
    </lineage>
</organism>
<evidence type="ECO:0000256" key="6">
    <source>
        <dbReference type="PIRNR" id="PIRNR001123"/>
    </source>
</evidence>
<feature type="active site" description="Proton acceptor" evidence="7">
    <location>
        <position position="216"/>
    </location>
</feature>
<dbReference type="InterPro" id="IPR008007">
    <property type="entry name" value="Peptidase_M42"/>
</dbReference>
<dbReference type="OrthoDB" id="9772053at2"/>
<name>A0A0R1KYA5_9LACO</name>
<dbReference type="InterPro" id="IPR051464">
    <property type="entry name" value="Peptidase_M42_aminopept"/>
</dbReference>
<feature type="binding site" evidence="8">
    <location>
        <position position="184"/>
    </location>
    <ligand>
        <name>Zn(2+)</name>
        <dbReference type="ChEBI" id="CHEBI:29105"/>
        <label>2</label>
    </ligand>
</feature>
<proteinExistence type="inferred from homology"/>
<dbReference type="PIRSF" id="PIRSF001123">
    <property type="entry name" value="PepA_GA"/>
    <property type="match status" value="1"/>
</dbReference>
<evidence type="ECO:0000313" key="10">
    <source>
        <dbReference type="Proteomes" id="UP000051581"/>
    </source>
</evidence>
<evidence type="ECO:0000256" key="8">
    <source>
        <dbReference type="PIRSR" id="PIRSR001123-2"/>
    </source>
</evidence>
<evidence type="ECO:0000256" key="5">
    <source>
        <dbReference type="ARBA" id="ARBA00022801"/>
    </source>
</evidence>
<feature type="binding site" evidence="8">
    <location>
        <position position="68"/>
    </location>
    <ligand>
        <name>Zn(2+)</name>
        <dbReference type="ChEBI" id="CHEBI:29105"/>
        <label>1</label>
    </ligand>
</feature>
<sequence>MDKKSALNLIEHLSNANGPSGFEDEVKNYVVETASSFSSVHADHMNNVYLKNKQNSPSKGKTLMLDSHLDAVGLIVQAVKPNGTIKFVPLGGWVPANLTAEKMRVRNQEGEWITGLVATKPPHFMTEAEKKKPIDIANLVIDVGTNSAEETKEVLKIDTGCPIVPDTDWEYLKTQDVMMGKAFDNRIGTACLMTAMEDLADENLDVNLVGAIASQEEVGCRGAKVTVKKVHPDIAICLEGCPADDTFTPEWLIQTGLKRGPMLRDMDTSFIANPHFQQLAVDEAHKNGIPFTRAVRTGGGIDGSELLEFQGAPTICIGIPVRYEHTNYGLVAYSDFENTVKLLKAVILSLNDKVIDGL</sequence>
<keyword evidence="3" id="KW-0645">Protease</keyword>
<dbReference type="AlphaFoldDB" id="A0A0R1KYA5"/>
<keyword evidence="2 9" id="KW-0031">Aminopeptidase</keyword>
<protein>
    <submittedName>
        <fullName evidence="9">Glutamyl aminopeptidase</fullName>
    </submittedName>
</protein>
<dbReference type="SUPFAM" id="SSF53187">
    <property type="entry name" value="Zn-dependent exopeptidases"/>
    <property type="match status" value="1"/>
</dbReference>
<dbReference type="GO" id="GO:0046872">
    <property type="term" value="F:metal ion binding"/>
    <property type="evidence" value="ECO:0007669"/>
    <property type="project" value="UniProtKB-UniRule"/>
</dbReference>
<dbReference type="Gene3D" id="2.40.30.40">
    <property type="entry name" value="Peptidase M42, domain 2"/>
    <property type="match status" value="1"/>
</dbReference>
<keyword evidence="10" id="KW-1185">Reference proteome</keyword>
<dbReference type="GO" id="GO:0004177">
    <property type="term" value="F:aminopeptidase activity"/>
    <property type="evidence" value="ECO:0007669"/>
    <property type="project" value="UniProtKB-UniRule"/>
</dbReference>
<feature type="binding site" evidence="8">
    <location>
        <position position="239"/>
    </location>
    <ligand>
        <name>Zn(2+)</name>
        <dbReference type="ChEBI" id="CHEBI:29105"/>
        <label>1</label>
    </ligand>
</feature>
<evidence type="ECO:0000256" key="2">
    <source>
        <dbReference type="ARBA" id="ARBA00022438"/>
    </source>
</evidence>
<dbReference type="PANTHER" id="PTHR32481:SF0">
    <property type="entry name" value="AMINOPEPTIDASE YPDE-RELATED"/>
    <property type="match status" value="1"/>
</dbReference>
<dbReference type="Gene3D" id="3.40.630.10">
    <property type="entry name" value="Zn peptidases"/>
    <property type="match status" value="1"/>
</dbReference>
<comment type="caution">
    <text evidence="9">The sequence shown here is derived from an EMBL/GenBank/DDBJ whole genome shotgun (WGS) entry which is preliminary data.</text>
</comment>
<feature type="binding site" evidence="8">
    <location>
        <position position="217"/>
    </location>
    <ligand>
        <name>Zn(2+)</name>
        <dbReference type="ChEBI" id="CHEBI:29105"/>
        <label>2</label>
    </ligand>
</feature>
<evidence type="ECO:0000256" key="3">
    <source>
        <dbReference type="ARBA" id="ARBA00022670"/>
    </source>
</evidence>
<accession>A0A0R1KYA5</accession>